<name>A0A2P2KZJ7_RHIMU</name>
<dbReference type="AlphaFoldDB" id="A0A2P2KZJ7"/>
<protein>
    <submittedName>
        <fullName evidence="1">Uncharacterized protein</fullName>
    </submittedName>
</protein>
<sequence length="43" mass="4909">MPKPRGADPTMSNARVNGDKTSFIGKSKMSISCWPYRVVKFRY</sequence>
<accession>A0A2P2KZJ7</accession>
<proteinExistence type="predicted"/>
<dbReference type="EMBL" id="GGEC01030666">
    <property type="protein sequence ID" value="MBX11150.1"/>
    <property type="molecule type" value="Transcribed_RNA"/>
</dbReference>
<reference evidence="1" key="1">
    <citation type="submission" date="2018-02" db="EMBL/GenBank/DDBJ databases">
        <title>Rhizophora mucronata_Transcriptome.</title>
        <authorList>
            <person name="Meera S.P."/>
            <person name="Sreeshan A."/>
            <person name="Augustine A."/>
        </authorList>
    </citation>
    <scope>NUCLEOTIDE SEQUENCE</scope>
    <source>
        <tissue evidence="1">Leaf</tissue>
    </source>
</reference>
<organism evidence="1">
    <name type="scientific">Rhizophora mucronata</name>
    <name type="common">Asiatic mangrove</name>
    <dbReference type="NCBI Taxonomy" id="61149"/>
    <lineage>
        <taxon>Eukaryota</taxon>
        <taxon>Viridiplantae</taxon>
        <taxon>Streptophyta</taxon>
        <taxon>Embryophyta</taxon>
        <taxon>Tracheophyta</taxon>
        <taxon>Spermatophyta</taxon>
        <taxon>Magnoliopsida</taxon>
        <taxon>eudicotyledons</taxon>
        <taxon>Gunneridae</taxon>
        <taxon>Pentapetalae</taxon>
        <taxon>rosids</taxon>
        <taxon>fabids</taxon>
        <taxon>Malpighiales</taxon>
        <taxon>Rhizophoraceae</taxon>
        <taxon>Rhizophora</taxon>
    </lineage>
</organism>
<evidence type="ECO:0000313" key="1">
    <source>
        <dbReference type="EMBL" id="MBX11150.1"/>
    </source>
</evidence>